<evidence type="ECO:0000256" key="1">
    <source>
        <dbReference type="SAM" id="MobiDB-lite"/>
    </source>
</evidence>
<organism evidence="2 3">
    <name type="scientific">Actinocorallia libanotica</name>
    <dbReference type="NCBI Taxonomy" id="46162"/>
    <lineage>
        <taxon>Bacteria</taxon>
        <taxon>Bacillati</taxon>
        <taxon>Actinomycetota</taxon>
        <taxon>Actinomycetes</taxon>
        <taxon>Streptosporangiales</taxon>
        <taxon>Thermomonosporaceae</taxon>
        <taxon>Actinocorallia</taxon>
    </lineage>
</organism>
<name>A0ABN1RJF1_9ACTN</name>
<gene>
    <name evidence="2" type="ORF">GCM10009550_46780</name>
</gene>
<dbReference type="Proteomes" id="UP001500665">
    <property type="component" value="Unassembled WGS sequence"/>
</dbReference>
<evidence type="ECO:0000313" key="2">
    <source>
        <dbReference type="EMBL" id="GAA0958334.1"/>
    </source>
</evidence>
<dbReference type="RefSeq" id="WP_344243055.1">
    <property type="nucleotide sequence ID" value="NZ_BAAAHH010000020.1"/>
</dbReference>
<accession>A0ABN1RJF1</accession>
<feature type="compositionally biased region" description="Low complexity" evidence="1">
    <location>
        <begin position="38"/>
        <end position="60"/>
    </location>
</feature>
<reference evidence="2 3" key="1">
    <citation type="journal article" date="2019" name="Int. J. Syst. Evol. Microbiol.">
        <title>The Global Catalogue of Microorganisms (GCM) 10K type strain sequencing project: providing services to taxonomists for standard genome sequencing and annotation.</title>
        <authorList>
            <consortium name="The Broad Institute Genomics Platform"/>
            <consortium name="The Broad Institute Genome Sequencing Center for Infectious Disease"/>
            <person name="Wu L."/>
            <person name="Ma J."/>
        </authorList>
    </citation>
    <scope>NUCLEOTIDE SEQUENCE [LARGE SCALE GENOMIC DNA]</scope>
    <source>
        <strain evidence="2 3">JCM 10696</strain>
    </source>
</reference>
<dbReference type="EMBL" id="BAAAHH010000020">
    <property type="protein sequence ID" value="GAA0958334.1"/>
    <property type="molecule type" value="Genomic_DNA"/>
</dbReference>
<feature type="region of interest" description="Disordered" evidence="1">
    <location>
        <begin position="30"/>
        <end position="85"/>
    </location>
</feature>
<sequence>MLTREQLNADVTYAFDTLDELFWLARIRLSTRQDQNGDPPTTTTPPATARTSATADDSPTPAHAESSRRCTGGPGTEPFDPATLDDGAVDEFARAYLAETTRWREEHIYDLLAIKSGPRDAC</sequence>
<comment type="caution">
    <text evidence="2">The sequence shown here is derived from an EMBL/GenBank/DDBJ whole genome shotgun (WGS) entry which is preliminary data.</text>
</comment>
<protein>
    <submittedName>
        <fullName evidence="2">Uncharacterized protein</fullName>
    </submittedName>
</protein>
<evidence type="ECO:0000313" key="3">
    <source>
        <dbReference type="Proteomes" id="UP001500665"/>
    </source>
</evidence>
<proteinExistence type="predicted"/>
<keyword evidence="3" id="KW-1185">Reference proteome</keyword>